<evidence type="ECO:0000256" key="6">
    <source>
        <dbReference type="ARBA" id="ARBA00023136"/>
    </source>
</evidence>
<evidence type="ECO:0000256" key="4">
    <source>
        <dbReference type="ARBA" id="ARBA00022692"/>
    </source>
</evidence>
<dbReference type="EMBL" id="JADCSA010000015">
    <property type="protein sequence ID" value="MBE7325700.1"/>
    <property type="molecule type" value="Genomic_DNA"/>
</dbReference>
<dbReference type="PANTHER" id="PTHR30086">
    <property type="entry name" value="ARGININE EXPORTER PROTEIN ARGO"/>
    <property type="match status" value="1"/>
</dbReference>
<feature type="transmembrane region" description="Helical" evidence="7">
    <location>
        <begin position="198"/>
        <end position="220"/>
    </location>
</feature>
<feature type="transmembrane region" description="Helical" evidence="7">
    <location>
        <begin position="42"/>
        <end position="66"/>
    </location>
</feature>
<keyword evidence="9" id="KW-1185">Reference proteome</keyword>
<dbReference type="NCBIfam" id="NF008201">
    <property type="entry name" value="PRK10958.1"/>
    <property type="match status" value="1"/>
</dbReference>
<proteinExistence type="inferred from homology"/>
<feature type="transmembrane region" description="Helical" evidence="7">
    <location>
        <begin position="12"/>
        <end position="30"/>
    </location>
</feature>
<evidence type="ECO:0000256" key="3">
    <source>
        <dbReference type="ARBA" id="ARBA00022475"/>
    </source>
</evidence>
<keyword evidence="5 7" id="KW-1133">Transmembrane helix</keyword>
<evidence type="ECO:0000256" key="2">
    <source>
        <dbReference type="ARBA" id="ARBA00007928"/>
    </source>
</evidence>
<evidence type="ECO:0000256" key="7">
    <source>
        <dbReference type="SAM" id="Phobius"/>
    </source>
</evidence>
<protein>
    <submittedName>
        <fullName evidence="8">Leucine efflux protein LeuE</fullName>
    </submittedName>
</protein>
<dbReference type="Proteomes" id="UP000756387">
    <property type="component" value="Unassembled WGS sequence"/>
</dbReference>
<dbReference type="RefSeq" id="WP_193639030.1">
    <property type="nucleotide sequence ID" value="NZ_JADCSA010000015.1"/>
</dbReference>
<evidence type="ECO:0000313" key="8">
    <source>
        <dbReference type="EMBL" id="MBE7325700.1"/>
    </source>
</evidence>
<comment type="subcellular location">
    <subcellularLocation>
        <location evidence="1">Cell membrane</location>
        <topology evidence="1">Multi-pass membrane protein</topology>
    </subcellularLocation>
</comment>
<feature type="transmembrane region" description="Helical" evidence="7">
    <location>
        <begin position="164"/>
        <end position="186"/>
    </location>
</feature>
<dbReference type="PANTHER" id="PTHR30086:SF15">
    <property type="entry name" value="LEUCINE EFFLUX PROTEIN"/>
    <property type="match status" value="1"/>
</dbReference>
<dbReference type="InterPro" id="IPR001123">
    <property type="entry name" value="LeuE-type"/>
</dbReference>
<feature type="transmembrane region" description="Helical" evidence="7">
    <location>
        <begin position="78"/>
        <end position="99"/>
    </location>
</feature>
<organism evidence="8 9">
    <name type="scientific">Nocardioides malaquae</name>
    <dbReference type="NCBI Taxonomy" id="2773426"/>
    <lineage>
        <taxon>Bacteria</taxon>
        <taxon>Bacillati</taxon>
        <taxon>Actinomycetota</taxon>
        <taxon>Actinomycetes</taxon>
        <taxon>Propionibacteriales</taxon>
        <taxon>Nocardioidaceae</taxon>
        <taxon>Nocardioides</taxon>
    </lineage>
</organism>
<dbReference type="PIRSF" id="PIRSF006324">
    <property type="entry name" value="LeuE"/>
    <property type="match status" value="1"/>
</dbReference>
<sequence>MLGVVDLPTFVAGLVVMILLPGPNSLYVLATASRSGARPAYAASAGVWTGDAVLMILAVAGVASVLQAHPLLFTVIKFLGAGYLGWLGFGLLLSGIGAWRRHRGRGASELVDEIERVGGTAVTPAAAYRRALVVSLLNPKAILFFVSFFVQFVDPTYAHPWASFLVLGSMVTLTSFCYLSVLVLAGAHLSAVARRRQALTAGASTAAGALFMGFAVKLSLASAG</sequence>
<accession>A0ABR9RWF5</accession>
<keyword evidence="3" id="KW-1003">Cell membrane</keyword>
<feature type="transmembrane region" description="Helical" evidence="7">
    <location>
        <begin position="131"/>
        <end position="152"/>
    </location>
</feature>
<dbReference type="Pfam" id="PF01810">
    <property type="entry name" value="LysE"/>
    <property type="match status" value="1"/>
</dbReference>
<keyword evidence="4 7" id="KW-0812">Transmembrane</keyword>
<comment type="caution">
    <text evidence="8">The sequence shown here is derived from an EMBL/GenBank/DDBJ whole genome shotgun (WGS) entry which is preliminary data.</text>
</comment>
<keyword evidence="6 7" id="KW-0472">Membrane</keyword>
<reference evidence="8 9" key="1">
    <citation type="submission" date="2020-10" db="EMBL/GenBank/DDBJ databases">
        <title>Nocardioides sp. isolated from sludge.</title>
        <authorList>
            <person name="Zhang X."/>
        </authorList>
    </citation>
    <scope>NUCLEOTIDE SEQUENCE [LARGE SCALE GENOMIC DNA]</scope>
    <source>
        <strain evidence="8 9">Y6</strain>
    </source>
</reference>
<gene>
    <name evidence="8" type="primary">leuE</name>
    <name evidence="8" type="ORF">IEQ44_13690</name>
</gene>
<evidence type="ECO:0000313" key="9">
    <source>
        <dbReference type="Proteomes" id="UP000756387"/>
    </source>
</evidence>
<evidence type="ECO:0000256" key="5">
    <source>
        <dbReference type="ARBA" id="ARBA00022989"/>
    </source>
</evidence>
<evidence type="ECO:0000256" key="1">
    <source>
        <dbReference type="ARBA" id="ARBA00004651"/>
    </source>
</evidence>
<comment type="similarity">
    <text evidence="2">Belongs to the Rht family.</text>
</comment>
<name>A0ABR9RWF5_9ACTN</name>